<sequence>MQWNADSYTQKHAFVFEYGAGLVDLLAPKPGELILDLGCGSGELAQEIANYGAQVVGLDASADMLAKARQQFPNLDCRLGDAASFELPERFDAIFSNAALHWVPDAEGAIRQMHRHLKPGGRLVAEMGGQGNVGQIVAAVLRQLQQRGYALTEFGWWYFPSVGEYAMLLEKQGFRVRLALHFDRPTALSDPETGLIDWIEQFGDQFFAGVHAADKAEILAAVDAELRPVLWRNGQWLADYKRLRIVAEKPA</sequence>
<comment type="caution">
    <text evidence="2">The sequence shown here is derived from an EMBL/GenBank/DDBJ whole genome shotgun (WGS) entry which is preliminary data.</text>
</comment>
<dbReference type="Proteomes" id="UP000664369">
    <property type="component" value="Unassembled WGS sequence"/>
</dbReference>
<evidence type="ECO:0000313" key="3">
    <source>
        <dbReference type="Proteomes" id="UP000664369"/>
    </source>
</evidence>
<dbReference type="InterPro" id="IPR013216">
    <property type="entry name" value="Methyltransf_11"/>
</dbReference>
<dbReference type="SUPFAM" id="SSF53335">
    <property type="entry name" value="S-adenosyl-L-methionine-dependent methyltransferases"/>
    <property type="match status" value="1"/>
</dbReference>
<keyword evidence="3" id="KW-1185">Reference proteome</keyword>
<dbReference type="PANTHER" id="PTHR43861:SF1">
    <property type="entry name" value="TRANS-ACONITATE 2-METHYLTRANSFERASE"/>
    <property type="match status" value="1"/>
</dbReference>
<dbReference type="PANTHER" id="PTHR43861">
    <property type="entry name" value="TRANS-ACONITATE 2-METHYLTRANSFERASE-RELATED"/>
    <property type="match status" value="1"/>
</dbReference>
<evidence type="ECO:0000313" key="2">
    <source>
        <dbReference type="EMBL" id="MBO2010591.1"/>
    </source>
</evidence>
<dbReference type="Gene3D" id="3.40.50.150">
    <property type="entry name" value="Vaccinia Virus protein VP39"/>
    <property type="match status" value="1"/>
</dbReference>
<dbReference type="GO" id="GO:0032259">
    <property type="term" value="P:methylation"/>
    <property type="evidence" value="ECO:0007669"/>
    <property type="project" value="UniProtKB-KW"/>
</dbReference>
<gene>
    <name evidence="2" type="ORF">J4E00_16130</name>
</gene>
<accession>A0ABS3QH61</accession>
<proteinExistence type="predicted"/>
<dbReference type="GO" id="GO:0008168">
    <property type="term" value="F:methyltransferase activity"/>
    <property type="evidence" value="ECO:0007669"/>
    <property type="project" value="UniProtKB-KW"/>
</dbReference>
<name>A0ABS3QH61_9BACT</name>
<dbReference type="RefSeq" id="WP_208176217.1">
    <property type="nucleotide sequence ID" value="NZ_JAGETZ010000007.1"/>
</dbReference>
<protein>
    <submittedName>
        <fullName evidence="2">Methyltransferase domain-containing protein</fullName>
    </submittedName>
</protein>
<keyword evidence="2" id="KW-0808">Transferase</keyword>
<keyword evidence="2" id="KW-0489">Methyltransferase</keyword>
<evidence type="ECO:0000259" key="1">
    <source>
        <dbReference type="Pfam" id="PF08241"/>
    </source>
</evidence>
<dbReference type="Pfam" id="PF08241">
    <property type="entry name" value="Methyltransf_11"/>
    <property type="match status" value="1"/>
</dbReference>
<organism evidence="2 3">
    <name type="scientific">Hymenobacter negativus</name>
    <dbReference type="NCBI Taxonomy" id="2795026"/>
    <lineage>
        <taxon>Bacteria</taxon>
        <taxon>Pseudomonadati</taxon>
        <taxon>Bacteroidota</taxon>
        <taxon>Cytophagia</taxon>
        <taxon>Cytophagales</taxon>
        <taxon>Hymenobacteraceae</taxon>
        <taxon>Hymenobacter</taxon>
    </lineage>
</organism>
<dbReference type="CDD" id="cd02440">
    <property type="entry name" value="AdoMet_MTases"/>
    <property type="match status" value="1"/>
</dbReference>
<reference evidence="2 3" key="1">
    <citation type="submission" date="2021-03" db="EMBL/GenBank/DDBJ databases">
        <authorList>
            <person name="Kim M.K."/>
        </authorList>
    </citation>
    <scope>NUCLEOTIDE SEQUENCE [LARGE SCALE GENOMIC DNA]</scope>
    <source>
        <strain evidence="2 3">BT442</strain>
    </source>
</reference>
<dbReference type="EMBL" id="JAGETZ010000007">
    <property type="protein sequence ID" value="MBO2010591.1"/>
    <property type="molecule type" value="Genomic_DNA"/>
</dbReference>
<feature type="domain" description="Methyltransferase type 11" evidence="1">
    <location>
        <begin position="35"/>
        <end position="124"/>
    </location>
</feature>
<dbReference type="InterPro" id="IPR029063">
    <property type="entry name" value="SAM-dependent_MTases_sf"/>
</dbReference>